<feature type="region of interest" description="Disordered" evidence="1">
    <location>
        <begin position="1"/>
        <end position="85"/>
    </location>
</feature>
<sequence length="165" mass="18113">MADENTSVAESEDAATASETPDIRSQADEGLGDAGKKALQEERRKARAAERQLGELQKRLQEYEDRGKTETQKLAEAKTAAEQEAAETRQELMRFRVAAAKKLPVELAGRLRGATEEEMSEDADSLLALFTAQQQRQTPNYDGGVRQTAQQPASMSALIRRAAGY</sequence>
<keyword evidence="3" id="KW-1185">Reference proteome</keyword>
<dbReference type="Proteomes" id="UP001596154">
    <property type="component" value="Unassembled WGS sequence"/>
</dbReference>
<dbReference type="EMBL" id="JBHSNY010000004">
    <property type="protein sequence ID" value="MFC5634731.1"/>
    <property type="molecule type" value="Genomic_DNA"/>
</dbReference>
<proteinExistence type="predicted"/>
<dbReference type="RefSeq" id="WP_381020856.1">
    <property type="nucleotide sequence ID" value="NZ_JBHSNY010000004.1"/>
</dbReference>
<gene>
    <name evidence="2" type="ORF">ACFPZJ_13270</name>
</gene>
<evidence type="ECO:0000313" key="3">
    <source>
        <dbReference type="Proteomes" id="UP001596154"/>
    </source>
</evidence>
<feature type="compositionally biased region" description="Basic and acidic residues" evidence="1">
    <location>
        <begin position="34"/>
        <end position="85"/>
    </location>
</feature>
<protein>
    <recommendedName>
        <fullName evidence="4">Scaffolding protein</fullName>
    </recommendedName>
</protein>
<name>A0ABW0UMI1_9ACTN</name>
<evidence type="ECO:0000256" key="1">
    <source>
        <dbReference type="SAM" id="MobiDB-lite"/>
    </source>
</evidence>
<feature type="compositionally biased region" description="Low complexity" evidence="1">
    <location>
        <begin position="1"/>
        <end position="20"/>
    </location>
</feature>
<evidence type="ECO:0008006" key="4">
    <source>
        <dbReference type="Google" id="ProtNLM"/>
    </source>
</evidence>
<accession>A0ABW0UMI1</accession>
<evidence type="ECO:0000313" key="2">
    <source>
        <dbReference type="EMBL" id="MFC5634731.1"/>
    </source>
</evidence>
<organism evidence="2 3">
    <name type="scientific">Streptomyces bullii</name>
    <dbReference type="NCBI Taxonomy" id="349910"/>
    <lineage>
        <taxon>Bacteria</taxon>
        <taxon>Bacillati</taxon>
        <taxon>Actinomycetota</taxon>
        <taxon>Actinomycetes</taxon>
        <taxon>Kitasatosporales</taxon>
        <taxon>Streptomycetaceae</taxon>
        <taxon>Streptomyces</taxon>
    </lineage>
</organism>
<comment type="caution">
    <text evidence="2">The sequence shown here is derived from an EMBL/GenBank/DDBJ whole genome shotgun (WGS) entry which is preliminary data.</text>
</comment>
<reference evidence="3" key="1">
    <citation type="journal article" date="2019" name="Int. J. Syst. Evol. Microbiol.">
        <title>The Global Catalogue of Microorganisms (GCM) 10K type strain sequencing project: providing services to taxonomists for standard genome sequencing and annotation.</title>
        <authorList>
            <consortium name="The Broad Institute Genomics Platform"/>
            <consortium name="The Broad Institute Genome Sequencing Center for Infectious Disease"/>
            <person name="Wu L."/>
            <person name="Ma J."/>
        </authorList>
    </citation>
    <scope>NUCLEOTIDE SEQUENCE [LARGE SCALE GENOMIC DNA]</scope>
    <source>
        <strain evidence="3">CGMCC 4.7248</strain>
    </source>
</reference>